<dbReference type="InParanoid" id="F0VFQ3"/>
<feature type="region of interest" description="Disordered" evidence="1">
    <location>
        <begin position="1"/>
        <end position="23"/>
    </location>
</feature>
<dbReference type="AlphaFoldDB" id="F0VFQ3"/>
<evidence type="ECO:0000313" key="3">
    <source>
        <dbReference type="EMBL" id="CEL66523.1"/>
    </source>
</evidence>
<feature type="compositionally biased region" description="Polar residues" evidence="1">
    <location>
        <begin position="349"/>
        <end position="359"/>
    </location>
</feature>
<feature type="compositionally biased region" description="Acidic residues" evidence="1">
    <location>
        <begin position="837"/>
        <end position="849"/>
    </location>
</feature>
<accession>F0VFQ3</accession>
<reference evidence="2" key="1">
    <citation type="submission" date="2011-02" db="EMBL/GenBank/DDBJ databases">
        <authorList>
            <person name="Aslett M."/>
        </authorList>
    </citation>
    <scope>NUCLEOTIDE SEQUENCE</scope>
    <source>
        <strain evidence="2">Liverpool</strain>
    </source>
</reference>
<feature type="compositionally biased region" description="Low complexity" evidence="1">
    <location>
        <begin position="488"/>
        <end position="499"/>
    </location>
</feature>
<dbReference type="VEuPathDB" id="ToxoDB:NCLIV_023350"/>
<evidence type="ECO:0000313" key="4">
    <source>
        <dbReference type="Proteomes" id="UP000007494"/>
    </source>
</evidence>
<feature type="compositionally biased region" description="Basic and acidic residues" evidence="1">
    <location>
        <begin position="87"/>
        <end position="101"/>
    </location>
</feature>
<dbReference type="EMBL" id="LN714481">
    <property type="protein sequence ID" value="CEL66523.1"/>
    <property type="molecule type" value="Genomic_DNA"/>
</dbReference>
<evidence type="ECO:0000313" key="2">
    <source>
        <dbReference type="EMBL" id="CBZ52547.1"/>
    </source>
</evidence>
<reference evidence="4" key="3">
    <citation type="journal article" date="2012" name="PLoS Pathog.">
        <title>Comparative genomics of the apicomplexan parasites Toxoplasma gondii and Neospora caninum: Coccidia differing in host range and transmission strategy.</title>
        <authorList>
            <person name="Reid A.J."/>
            <person name="Vermont S.J."/>
            <person name="Cotton J.A."/>
            <person name="Harris D."/>
            <person name="Hill-Cawthorne G.A."/>
            <person name="Konen-Waisman S."/>
            <person name="Latham S.M."/>
            <person name="Mourier T."/>
            <person name="Norton R."/>
            <person name="Quail M.A."/>
            <person name="Sanders M."/>
            <person name="Shanmugam D."/>
            <person name="Sohal A."/>
            <person name="Wasmuth J.D."/>
            <person name="Brunk B."/>
            <person name="Grigg M.E."/>
            <person name="Howard J.C."/>
            <person name="Parkinson J."/>
            <person name="Roos D.S."/>
            <person name="Trees A.J."/>
            <person name="Berriman M."/>
            <person name="Pain A."/>
            <person name="Wastling J.M."/>
        </authorList>
    </citation>
    <scope>NUCLEOTIDE SEQUENCE [LARGE SCALE GENOMIC DNA]</scope>
    <source>
        <strain evidence="4">Liverpool</strain>
    </source>
</reference>
<feature type="compositionally biased region" description="Basic and acidic residues" evidence="1">
    <location>
        <begin position="917"/>
        <end position="926"/>
    </location>
</feature>
<dbReference type="OMA" id="RTTCYAS"/>
<feature type="compositionally biased region" description="Basic and acidic residues" evidence="1">
    <location>
        <begin position="629"/>
        <end position="641"/>
    </location>
</feature>
<proteinExistence type="predicted"/>
<feature type="region of interest" description="Disordered" evidence="1">
    <location>
        <begin position="61"/>
        <end position="130"/>
    </location>
</feature>
<feature type="region of interest" description="Disordered" evidence="1">
    <location>
        <begin position="289"/>
        <end position="364"/>
    </location>
</feature>
<reference evidence="2" key="2">
    <citation type="submission" date="2011-03" db="EMBL/GenBank/DDBJ databases">
        <title>Comparative genomics and transcriptomics of Neospora caninum and Toxoplasma gondii.</title>
        <authorList>
            <person name="Reid A.J."/>
            <person name="Sohal A."/>
            <person name="Harris D."/>
            <person name="Quail M."/>
            <person name="Sanders M."/>
            <person name="Berriman M."/>
            <person name="Wastling J.M."/>
            <person name="Pain A."/>
        </authorList>
    </citation>
    <scope>NUCLEOTIDE SEQUENCE</scope>
    <source>
        <strain evidence="2">Liverpool</strain>
    </source>
</reference>
<feature type="compositionally biased region" description="Basic and acidic residues" evidence="1">
    <location>
        <begin position="334"/>
        <end position="348"/>
    </location>
</feature>
<feature type="compositionally biased region" description="Basic and acidic residues" evidence="1">
    <location>
        <begin position="10"/>
        <end position="23"/>
    </location>
</feature>
<dbReference type="eggNOG" id="ENOG502SWWU">
    <property type="taxonomic scope" value="Eukaryota"/>
</dbReference>
<feature type="region of interest" description="Disordered" evidence="1">
    <location>
        <begin position="404"/>
        <end position="540"/>
    </location>
</feature>
<feature type="compositionally biased region" description="Low complexity" evidence="1">
    <location>
        <begin position="688"/>
        <end position="733"/>
    </location>
</feature>
<feature type="compositionally biased region" description="Basic and acidic residues" evidence="1">
    <location>
        <begin position="869"/>
        <end position="880"/>
    </location>
</feature>
<feature type="compositionally biased region" description="Basic and acidic residues" evidence="1">
    <location>
        <begin position="1118"/>
        <end position="1146"/>
    </location>
</feature>
<dbReference type="EMBL" id="FR823388">
    <property type="protein sequence ID" value="CBZ52547.1"/>
    <property type="molecule type" value="Genomic_DNA"/>
</dbReference>
<protein>
    <submittedName>
        <fullName evidence="2">Uncharacterized protein</fullName>
    </submittedName>
</protein>
<feature type="compositionally biased region" description="Basic and acidic residues" evidence="1">
    <location>
        <begin position="61"/>
        <end position="77"/>
    </location>
</feature>
<gene>
    <name evidence="3" type="ORF">BN1204_023350</name>
    <name evidence="2" type="ORF">NCLIV_023350</name>
</gene>
<dbReference type="GeneID" id="13444706"/>
<keyword evidence="4" id="KW-1185">Reference proteome</keyword>
<dbReference type="RefSeq" id="XP_003882579.1">
    <property type="nucleotide sequence ID" value="XM_003882530.1"/>
</dbReference>
<feature type="compositionally biased region" description="Basic and acidic residues" evidence="1">
    <location>
        <begin position="311"/>
        <end position="321"/>
    </location>
</feature>
<feature type="compositionally biased region" description="Low complexity" evidence="1">
    <location>
        <begin position="802"/>
        <end position="825"/>
    </location>
</feature>
<dbReference type="Proteomes" id="UP000007494">
    <property type="component" value="Chromosome VIIa"/>
</dbReference>
<evidence type="ECO:0000256" key="1">
    <source>
        <dbReference type="SAM" id="MobiDB-lite"/>
    </source>
</evidence>
<dbReference type="OrthoDB" id="390891at2759"/>
<feature type="compositionally biased region" description="Low complexity" evidence="1">
    <location>
        <begin position="170"/>
        <end position="196"/>
    </location>
</feature>
<feature type="compositionally biased region" description="Basic and acidic residues" evidence="1">
    <location>
        <begin position="115"/>
        <end position="124"/>
    </location>
</feature>
<feature type="region of interest" description="Disordered" evidence="1">
    <location>
        <begin position="1102"/>
        <end position="1146"/>
    </location>
</feature>
<sequence>MADLDPTLSQKRDGAETRRERQVRACRQRASPVAGARVYRPTCAALLPCTEWILRHHRQFSPREVDERDDKENEGELQHAASVQGVDAERRQRRGEAEEKWGNGGPFDFCSSRGDLGRPDEERGSCLPSTSSLPQLCAVSPRPELESHCRQPVSNQVTCSSPSTKSLSLLASSSATDLPSPSSSRSASPLSPAFLSGRPPSLAGRKTGGWPSTLLDAPAHAQAWSRFYLHHADSRAPFNSFTSRDAVRLLFRLVPSFSLSSGDVMVEVGHGACPLIPFIWMRLKQNAAKQRRREQSKSRGEAAAGQASSRGDIEDAGEHPDGPQPLAPLSRGQRPKEEPRETASEEKCTSLSRQPTPAQNHDGDDRAACFAYGCYVGIESCREAAEAALLQGRDLDALFGTCSSLSLRPGGKRERVSRASPAGSAPPEMCQQDLETRKRRRTTGAAPAETPASAGDGVDETESSSSSLCLGSVGEASQRARAEPDGTANEASAAFEAENGTGRKGRSTGEPVKEEDEGRTSPPTAGACRRGEKAEADTCGGPCLREMLRSRCLEFAVCTDGFRYVDSEGHLQLEKIEFESLFLTEPSRRRRGAQARGRDRGQPRKNAPSAGSSASGRSTDKEESDEADAEVRDEVEGHSGEAEEAGQMAKTDDGCEVGKANLGEDESSACTNTRTMPPSGRALQTGDSSLSSSTSSASSSCGDPPSVASSPPLPSSSASGASQPESASSSAVPHDALDSSALSFLEPGRAKYVVLKSTLDSICVMLPCTGTLNWDEDLRIPRQLVVWFDSFARLLKDPASPPSVASSPRVASPRSPPASTSSVSAQSGAVRPAQESPGDDDLERSEAEEEREKTGTVSGEDANAGGKGEAQDRHVGEPRLESCAGSPMQKHVSTETGDAGTPWCLGMRRSFANASRNESDGERDTAGDCEETLSGKGGSTRRTEETEDGSYEAMPLVRTPGCEKDTSRERGDSSTPYVVFLEPKNKARIHLLTIIKVIHGATFTATPSPARFLRLSRIFCPRGRGQEKIIGYLLEKRTTCYASYGELYEDIQRVSRPIQKADPYGDFEDLLPPFEPVKWRSEEPADIEVLVDYIWSEQTAQAMKKGGGTGKEGSQAVQKDEAEREEAVRETGRDVEMQDKIRTQRF</sequence>
<reference evidence="3" key="4">
    <citation type="journal article" date="2015" name="PLoS ONE">
        <title>Comprehensive Evaluation of Toxoplasma gondii VEG and Neospora caninum LIV Genomes with Tachyzoite Stage Transcriptome and Proteome Defines Novel Transcript Features.</title>
        <authorList>
            <person name="Ramaprasad A."/>
            <person name="Mourier T."/>
            <person name="Naeem R."/>
            <person name="Malas T.B."/>
            <person name="Moussa E."/>
            <person name="Panigrahi A."/>
            <person name="Vermont S.J."/>
            <person name="Otto T.D."/>
            <person name="Wastling J."/>
            <person name="Pain A."/>
        </authorList>
    </citation>
    <scope>NUCLEOTIDE SEQUENCE</scope>
    <source>
        <strain evidence="3">Liverpool</strain>
    </source>
</reference>
<feature type="region of interest" description="Disordered" evidence="1">
    <location>
        <begin position="798"/>
        <end position="899"/>
    </location>
</feature>
<organism evidence="2 4">
    <name type="scientific">Neospora caninum (strain Liverpool)</name>
    <dbReference type="NCBI Taxonomy" id="572307"/>
    <lineage>
        <taxon>Eukaryota</taxon>
        <taxon>Sar</taxon>
        <taxon>Alveolata</taxon>
        <taxon>Apicomplexa</taxon>
        <taxon>Conoidasida</taxon>
        <taxon>Coccidia</taxon>
        <taxon>Eucoccidiorida</taxon>
        <taxon>Eimeriorina</taxon>
        <taxon>Sarcocystidae</taxon>
        <taxon>Neospora</taxon>
    </lineage>
</organism>
<name>F0VFQ3_NEOCL</name>
<feature type="region of interest" description="Disordered" evidence="1">
    <location>
        <begin position="170"/>
        <end position="209"/>
    </location>
</feature>
<feature type="region of interest" description="Disordered" evidence="1">
    <location>
        <begin position="914"/>
        <end position="950"/>
    </location>
</feature>
<feature type="region of interest" description="Disordered" evidence="1">
    <location>
        <begin position="584"/>
        <end position="734"/>
    </location>
</feature>